<dbReference type="InterPro" id="IPR040393">
    <property type="entry name" value="TREX1/2"/>
</dbReference>
<evidence type="ECO:0000256" key="7">
    <source>
        <dbReference type="ARBA" id="ARBA00025769"/>
    </source>
</evidence>
<evidence type="ECO:0000313" key="10">
    <source>
        <dbReference type="Proteomes" id="UP000322000"/>
    </source>
</evidence>
<dbReference type="SUPFAM" id="SSF53098">
    <property type="entry name" value="Ribonuclease H-like"/>
    <property type="match status" value="1"/>
</dbReference>
<feature type="compositionally biased region" description="Polar residues" evidence="8">
    <location>
        <begin position="174"/>
        <end position="183"/>
    </location>
</feature>
<keyword evidence="3" id="KW-0479">Metal-binding</keyword>
<evidence type="ECO:0000256" key="6">
    <source>
        <dbReference type="ARBA" id="ARBA00022842"/>
    </source>
</evidence>
<dbReference type="RefSeq" id="XP_026727531.1">
    <property type="nucleotide sequence ID" value="XM_026871730.1"/>
</dbReference>
<feature type="compositionally biased region" description="Polar residues" evidence="8">
    <location>
        <begin position="211"/>
        <end position="220"/>
    </location>
</feature>
<dbReference type="InterPro" id="IPR036397">
    <property type="entry name" value="RNaseH_sf"/>
</dbReference>
<evidence type="ECO:0000256" key="1">
    <source>
        <dbReference type="ARBA" id="ARBA00001946"/>
    </source>
</evidence>
<keyword evidence="6" id="KW-0460">Magnesium</keyword>
<dbReference type="Pfam" id="PF00929">
    <property type="entry name" value="RNase_T"/>
    <property type="match status" value="1"/>
</dbReference>
<dbReference type="PANTHER" id="PTHR13058:SF19">
    <property type="entry name" value="LD40940P"/>
    <property type="match status" value="1"/>
</dbReference>
<dbReference type="GO" id="GO:0006308">
    <property type="term" value="P:DNA catabolic process"/>
    <property type="evidence" value="ECO:0007669"/>
    <property type="project" value="TreeGrafter"/>
</dbReference>
<feature type="region of interest" description="Disordered" evidence="8">
    <location>
        <begin position="166"/>
        <end position="233"/>
    </location>
</feature>
<evidence type="ECO:0000256" key="4">
    <source>
        <dbReference type="ARBA" id="ARBA00022801"/>
    </source>
</evidence>
<comment type="similarity">
    <text evidence="7">Belongs to the exonuclease superfamily. TREX family.</text>
</comment>
<dbReference type="SMART" id="SM00479">
    <property type="entry name" value="EXOIII"/>
    <property type="match status" value="1"/>
</dbReference>
<reference evidence="11" key="1">
    <citation type="submission" date="2025-08" db="UniProtKB">
        <authorList>
            <consortium name="RefSeq"/>
        </authorList>
    </citation>
    <scope>IDENTIFICATION</scope>
</reference>
<gene>
    <name evidence="11" type="primary">LOC113493735</name>
</gene>
<proteinExistence type="inferred from homology"/>
<dbReference type="FunCoup" id="A0A7E5VH45">
    <property type="interactions" value="78"/>
</dbReference>
<keyword evidence="4" id="KW-0378">Hydrolase</keyword>
<sequence length="320" mass="36805">MARIETYVFIDLETSGLPYKELNKTKITELSMVAISRKQVLETNPGSMPRVISKFTKCFNPRRMIDPDSTEVTGLCNDLLENETAFNLNVCNIINSYLELFQKPVCLIAQNGHTFDFPILKNHFELLNCALPDDILCADSLNAFYDLEKEESANRHRYNGELASRKRVLDTDNEPSNEATSVPNYKRKGLDNTHNVDNVKTSLTKDYVENDANTTQSMQEQNEKTPQRRTTNQPLERKKKVVRKLFFENDKRPDKSYKLQYIYERVLRRPPPEAHMAENDCVMAMEIAIGLGQRFVDWVADNHMPFAEVKAMKKGAKVGQ</sequence>
<dbReference type="GO" id="GO:0003676">
    <property type="term" value="F:nucleic acid binding"/>
    <property type="evidence" value="ECO:0007669"/>
    <property type="project" value="InterPro"/>
</dbReference>
<dbReference type="GeneID" id="113493735"/>
<organism evidence="10 11">
    <name type="scientific">Trichoplusia ni</name>
    <name type="common">Cabbage looper</name>
    <dbReference type="NCBI Taxonomy" id="7111"/>
    <lineage>
        <taxon>Eukaryota</taxon>
        <taxon>Metazoa</taxon>
        <taxon>Ecdysozoa</taxon>
        <taxon>Arthropoda</taxon>
        <taxon>Hexapoda</taxon>
        <taxon>Insecta</taxon>
        <taxon>Pterygota</taxon>
        <taxon>Neoptera</taxon>
        <taxon>Endopterygota</taxon>
        <taxon>Lepidoptera</taxon>
        <taxon>Glossata</taxon>
        <taxon>Ditrysia</taxon>
        <taxon>Noctuoidea</taxon>
        <taxon>Noctuidae</taxon>
        <taxon>Plusiinae</taxon>
        <taxon>Trichoplusia</taxon>
    </lineage>
</organism>
<dbReference type="Gene3D" id="3.30.420.10">
    <property type="entry name" value="Ribonuclease H-like superfamily/Ribonuclease H"/>
    <property type="match status" value="1"/>
</dbReference>
<accession>A0A7E5VH45</accession>
<dbReference type="PANTHER" id="PTHR13058">
    <property type="entry name" value="THREE PRIME REPAIR EXONUCLEASE 1, 2"/>
    <property type="match status" value="1"/>
</dbReference>
<keyword evidence="5" id="KW-0269">Exonuclease</keyword>
<keyword evidence="10" id="KW-1185">Reference proteome</keyword>
<evidence type="ECO:0000256" key="3">
    <source>
        <dbReference type="ARBA" id="ARBA00022723"/>
    </source>
</evidence>
<dbReference type="KEGG" id="tnl:113493735"/>
<name>A0A7E5VH45_TRINI</name>
<keyword evidence="2" id="KW-0540">Nuclease</keyword>
<comment type="cofactor">
    <cofactor evidence="1">
        <name>Mg(2+)</name>
        <dbReference type="ChEBI" id="CHEBI:18420"/>
    </cofactor>
</comment>
<dbReference type="InterPro" id="IPR013520">
    <property type="entry name" value="Ribonucl_H"/>
</dbReference>
<dbReference type="GO" id="GO:0046872">
    <property type="term" value="F:metal ion binding"/>
    <property type="evidence" value="ECO:0007669"/>
    <property type="project" value="UniProtKB-KW"/>
</dbReference>
<evidence type="ECO:0000259" key="9">
    <source>
        <dbReference type="SMART" id="SM00479"/>
    </source>
</evidence>
<evidence type="ECO:0000256" key="5">
    <source>
        <dbReference type="ARBA" id="ARBA00022839"/>
    </source>
</evidence>
<protein>
    <submittedName>
        <fullName evidence="11">Uncharacterized protein LOC113493735</fullName>
    </submittedName>
</protein>
<dbReference type="InterPro" id="IPR012337">
    <property type="entry name" value="RNaseH-like_sf"/>
</dbReference>
<dbReference type="GO" id="GO:0005737">
    <property type="term" value="C:cytoplasm"/>
    <property type="evidence" value="ECO:0007669"/>
    <property type="project" value="TreeGrafter"/>
</dbReference>
<evidence type="ECO:0000256" key="8">
    <source>
        <dbReference type="SAM" id="MobiDB-lite"/>
    </source>
</evidence>
<dbReference type="OrthoDB" id="10250935at2759"/>
<dbReference type="Proteomes" id="UP000322000">
    <property type="component" value="Chromosome 5"/>
</dbReference>
<dbReference type="InParanoid" id="A0A7E5VH45"/>
<feature type="compositionally biased region" description="Polar residues" evidence="8">
    <location>
        <begin position="192"/>
        <end position="204"/>
    </location>
</feature>
<dbReference type="GO" id="GO:0008296">
    <property type="term" value="F:3'-5'-DNA exonuclease activity"/>
    <property type="evidence" value="ECO:0007669"/>
    <property type="project" value="TreeGrafter"/>
</dbReference>
<evidence type="ECO:0000256" key="2">
    <source>
        <dbReference type="ARBA" id="ARBA00022722"/>
    </source>
</evidence>
<evidence type="ECO:0000313" key="11">
    <source>
        <dbReference type="RefSeq" id="XP_026727531.1"/>
    </source>
</evidence>
<dbReference type="AlphaFoldDB" id="A0A7E5VH45"/>
<feature type="domain" description="Exonuclease" evidence="9">
    <location>
        <begin position="6"/>
        <end position="297"/>
    </location>
</feature>